<accession>A0A383BDF9</accession>
<feature type="transmembrane region" description="Helical" evidence="5">
    <location>
        <begin position="215"/>
        <end position="235"/>
    </location>
</feature>
<dbReference type="EMBL" id="UINC01199451">
    <property type="protein sequence ID" value="SVE17881.1"/>
    <property type="molecule type" value="Genomic_DNA"/>
</dbReference>
<dbReference type="InterPro" id="IPR007016">
    <property type="entry name" value="O-antigen_ligase-rel_domated"/>
</dbReference>
<evidence type="ECO:0000256" key="5">
    <source>
        <dbReference type="SAM" id="Phobius"/>
    </source>
</evidence>
<feature type="transmembrane region" description="Helical" evidence="5">
    <location>
        <begin position="61"/>
        <end position="78"/>
    </location>
</feature>
<keyword evidence="2 5" id="KW-0812">Transmembrane</keyword>
<feature type="transmembrane region" description="Helical" evidence="5">
    <location>
        <begin position="33"/>
        <end position="54"/>
    </location>
</feature>
<dbReference type="InterPro" id="IPR051533">
    <property type="entry name" value="WaaL-like"/>
</dbReference>
<proteinExistence type="predicted"/>
<feature type="non-terminal residue" evidence="7">
    <location>
        <position position="246"/>
    </location>
</feature>
<comment type="subcellular location">
    <subcellularLocation>
        <location evidence="1">Membrane</location>
        <topology evidence="1">Multi-pass membrane protein</topology>
    </subcellularLocation>
</comment>
<dbReference type="PANTHER" id="PTHR37422">
    <property type="entry name" value="TEICHURONIC ACID BIOSYNTHESIS PROTEIN TUAE"/>
    <property type="match status" value="1"/>
</dbReference>
<feature type="transmembrane region" description="Helical" evidence="5">
    <location>
        <begin position="191"/>
        <end position="209"/>
    </location>
</feature>
<dbReference type="GO" id="GO:0016020">
    <property type="term" value="C:membrane"/>
    <property type="evidence" value="ECO:0007669"/>
    <property type="project" value="UniProtKB-SubCell"/>
</dbReference>
<evidence type="ECO:0000256" key="4">
    <source>
        <dbReference type="ARBA" id="ARBA00023136"/>
    </source>
</evidence>
<dbReference type="Pfam" id="PF04932">
    <property type="entry name" value="Wzy_C"/>
    <property type="match status" value="1"/>
</dbReference>
<evidence type="ECO:0000259" key="6">
    <source>
        <dbReference type="Pfam" id="PF04932"/>
    </source>
</evidence>
<name>A0A383BDF9_9ZZZZ</name>
<dbReference type="AlphaFoldDB" id="A0A383BDF9"/>
<evidence type="ECO:0000313" key="7">
    <source>
        <dbReference type="EMBL" id="SVE17881.1"/>
    </source>
</evidence>
<organism evidence="7">
    <name type="scientific">marine metagenome</name>
    <dbReference type="NCBI Taxonomy" id="408172"/>
    <lineage>
        <taxon>unclassified sequences</taxon>
        <taxon>metagenomes</taxon>
        <taxon>ecological metagenomes</taxon>
    </lineage>
</organism>
<dbReference type="PANTHER" id="PTHR37422:SF17">
    <property type="entry name" value="O-ANTIGEN LIGASE"/>
    <property type="match status" value="1"/>
</dbReference>
<evidence type="ECO:0000256" key="1">
    <source>
        <dbReference type="ARBA" id="ARBA00004141"/>
    </source>
</evidence>
<evidence type="ECO:0000256" key="3">
    <source>
        <dbReference type="ARBA" id="ARBA00022989"/>
    </source>
</evidence>
<keyword evidence="4 5" id="KW-0472">Membrane</keyword>
<reference evidence="7" key="1">
    <citation type="submission" date="2018-05" db="EMBL/GenBank/DDBJ databases">
        <authorList>
            <person name="Lanie J.A."/>
            <person name="Ng W.-L."/>
            <person name="Kazmierczak K.M."/>
            <person name="Andrzejewski T.M."/>
            <person name="Davidsen T.M."/>
            <person name="Wayne K.J."/>
            <person name="Tettelin H."/>
            <person name="Glass J.I."/>
            <person name="Rusch D."/>
            <person name="Podicherti R."/>
            <person name="Tsui H.-C.T."/>
            <person name="Winkler M.E."/>
        </authorList>
    </citation>
    <scope>NUCLEOTIDE SEQUENCE</scope>
</reference>
<feature type="transmembrane region" description="Helical" evidence="5">
    <location>
        <begin position="154"/>
        <end position="179"/>
    </location>
</feature>
<feature type="transmembrane region" description="Helical" evidence="5">
    <location>
        <begin position="9"/>
        <end position="27"/>
    </location>
</feature>
<feature type="domain" description="O-antigen ligase-related" evidence="6">
    <location>
        <begin position="27"/>
        <end position="168"/>
    </location>
</feature>
<sequence>LATVFAKTWVLKGIGFALFCVCAWSSLSGYQRGGYFIVGVLIAAFILTTLYLFSAKWSKKIAFLTGSVGFLGICFLVFDNSRLMSFFNFLRTLGVTIRGDALQVSTGRLRIWNVAWHESMQENIWLGTGYGTWLREFTKLSGSEGVRFDTAHNLWLQLIFELGIIHVVFIVIILGLIIWTSLIYKNVEQPSLRFGGLFLMIGFFVVSVVQEIDYILPVYLQFAAFAGLCFGGTSYQETTGPEKRSH</sequence>
<protein>
    <recommendedName>
        <fullName evidence="6">O-antigen ligase-related domain-containing protein</fullName>
    </recommendedName>
</protein>
<keyword evidence="3 5" id="KW-1133">Transmembrane helix</keyword>
<gene>
    <name evidence="7" type="ORF">METZ01_LOCUS470735</name>
</gene>
<feature type="non-terminal residue" evidence="7">
    <location>
        <position position="1"/>
    </location>
</feature>
<evidence type="ECO:0000256" key="2">
    <source>
        <dbReference type="ARBA" id="ARBA00022692"/>
    </source>
</evidence>